<keyword evidence="1" id="KW-1133">Transmembrane helix</keyword>
<dbReference type="PANTHER" id="PTHR30273">
    <property type="entry name" value="PERIPLASMIC SIGNAL SENSOR AND SIGMA FACTOR ACTIVATOR FECR-RELATED"/>
    <property type="match status" value="1"/>
</dbReference>
<accession>A0A5B7TS49</accession>
<dbReference type="Gene3D" id="3.55.50.30">
    <property type="match status" value="1"/>
</dbReference>
<dbReference type="InterPro" id="IPR006860">
    <property type="entry name" value="FecR"/>
</dbReference>
<sequence length="381" mass="43564">MKLPEIEILIIKYLNNSANSSELDMINKWLQNPESELTFKKYVKTHLAITSGMNNPDSQKIKEKLQEHMRKDKSISYRFRINSVLKYAAIAILFMAILYSYQKGFFNTKSLEENVPQITDITLKLDNGAIEIISENKNSDIVNQNGGIIGIHKGTQLIYFNDDSGEKLKFNTLNVPYGKRFNVVLSDGTNIFLNSGSSLKYPINFSKGSNRQVFLKGEAYFDVTHNIDHPFVVTADEMNVSVLGTKFNVSNYDEDNKSEVVLVDGSVRLNVSNNKKMLEPSYKASFNKTLKSIATERVDTHEYTAWINGNIIFRNTPFNKIIKKLERAYNITIVNNNKKLANENFNATIEIDKDTIEEVLGYFNKIYSIEFKIINNKIIIN</sequence>
<dbReference type="Pfam" id="PF16344">
    <property type="entry name" value="FecR_C"/>
    <property type="match status" value="1"/>
</dbReference>
<gene>
    <name evidence="4" type="ORF">FF125_02955</name>
</gene>
<dbReference type="Pfam" id="PF04773">
    <property type="entry name" value="FecR"/>
    <property type="match status" value="1"/>
</dbReference>
<dbReference type="Proteomes" id="UP000306229">
    <property type="component" value="Chromosome"/>
</dbReference>
<protein>
    <submittedName>
        <fullName evidence="4">FecR family protein</fullName>
    </submittedName>
</protein>
<keyword evidence="1" id="KW-0812">Transmembrane</keyword>
<feature type="transmembrane region" description="Helical" evidence="1">
    <location>
        <begin position="79"/>
        <end position="101"/>
    </location>
</feature>
<dbReference type="OrthoDB" id="704021at2"/>
<dbReference type="InterPro" id="IPR032508">
    <property type="entry name" value="FecR_C"/>
</dbReference>
<dbReference type="AlphaFoldDB" id="A0A5B7TS49"/>
<evidence type="ECO:0000313" key="4">
    <source>
        <dbReference type="EMBL" id="QCX37442.1"/>
    </source>
</evidence>
<feature type="domain" description="Protein FecR C-terminal" evidence="3">
    <location>
        <begin position="311"/>
        <end position="380"/>
    </location>
</feature>
<reference evidence="4 5" key="1">
    <citation type="submission" date="2019-05" db="EMBL/GenBank/DDBJ databases">
        <title>Algicella ahnfeltiae gen. nov., sp. nov., a novel marine bacterium of the family Flavobacteriaceae isolated from a red alga.</title>
        <authorList>
            <person name="Nedashkovskaya O.I."/>
            <person name="Kukhlevskiy A.D."/>
            <person name="Kim S.-G."/>
            <person name="Zhukova N.V."/>
            <person name="Mikhailov V.V."/>
        </authorList>
    </citation>
    <scope>NUCLEOTIDE SEQUENCE [LARGE SCALE GENOMIC DNA]</scope>
    <source>
        <strain evidence="4 5">10Alg115</strain>
    </source>
</reference>
<evidence type="ECO:0000313" key="5">
    <source>
        <dbReference type="Proteomes" id="UP000306229"/>
    </source>
</evidence>
<dbReference type="InterPro" id="IPR012373">
    <property type="entry name" value="Ferrdict_sens_TM"/>
</dbReference>
<evidence type="ECO:0000259" key="3">
    <source>
        <dbReference type="Pfam" id="PF16344"/>
    </source>
</evidence>
<dbReference type="PANTHER" id="PTHR30273:SF2">
    <property type="entry name" value="PROTEIN FECR"/>
    <property type="match status" value="1"/>
</dbReference>
<feature type="domain" description="FecR protein" evidence="2">
    <location>
        <begin position="173"/>
        <end position="268"/>
    </location>
</feature>
<dbReference type="RefSeq" id="WP_138948378.1">
    <property type="nucleotide sequence ID" value="NZ_CP040749.1"/>
</dbReference>
<evidence type="ECO:0000256" key="1">
    <source>
        <dbReference type="SAM" id="Phobius"/>
    </source>
</evidence>
<dbReference type="PIRSF" id="PIRSF018266">
    <property type="entry name" value="FecR"/>
    <property type="match status" value="1"/>
</dbReference>
<organism evidence="4 5">
    <name type="scientific">Aureibaculum algae</name>
    <dbReference type="NCBI Taxonomy" id="2584122"/>
    <lineage>
        <taxon>Bacteria</taxon>
        <taxon>Pseudomonadati</taxon>
        <taxon>Bacteroidota</taxon>
        <taxon>Flavobacteriia</taxon>
        <taxon>Flavobacteriales</taxon>
        <taxon>Flavobacteriaceae</taxon>
        <taxon>Aureibaculum</taxon>
    </lineage>
</organism>
<dbReference type="EMBL" id="CP040749">
    <property type="protein sequence ID" value="QCX37442.1"/>
    <property type="molecule type" value="Genomic_DNA"/>
</dbReference>
<dbReference type="KEGG" id="fbe:FF125_02955"/>
<name>A0A5B7TS49_9FLAO</name>
<evidence type="ECO:0000259" key="2">
    <source>
        <dbReference type="Pfam" id="PF04773"/>
    </source>
</evidence>
<keyword evidence="5" id="KW-1185">Reference proteome</keyword>
<dbReference type="GO" id="GO:0016989">
    <property type="term" value="F:sigma factor antagonist activity"/>
    <property type="evidence" value="ECO:0007669"/>
    <property type="project" value="TreeGrafter"/>
</dbReference>
<dbReference type="Gene3D" id="2.60.120.1440">
    <property type="match status" value="1"/>
</dbReference>
<proteinExistence type="predicted"/>
<keyword evidence="1" id="KW-0472">Membrane</keyword>